<dbReference type="InterPro" id="IPR037066">
    <property type="entry name" value="Plug_dom_sf"/>
</dbReference>
<accession>A0A1L3JBN2</accession>
<evidence type="ECO:0000256" key="3">
    <source>
        <dbReference type="ARBA" id="ARBA00022452"/>
    </source>
</evidence>
<dbReference type="EMBL" id="CP018154">
    <property type="protein sequence ID" value="APG62530.1"/>
    <property type="molecule type" value="Genomic_DNA"/>
</dbReference>
<dbReference type="PANTHER" id="PTHR30069">
    <property type="entry name" value="TONB-DEPENDENT OUTER MEMBRANE RECEPTOR"/>
    <property type="match status" value="1"/>
</dbReference>
<sequence length="693" mass="75281">MQKSIIYSISAIAMGSALIFPAHASETEAERGNEIVFADLRINVIGKLYDVEGISTHSVEEIDVSQDGLEKNLSQIAGLQQFRRSDARSAHPTSQGITMRGLGGNASSRTLLILDDVPQADPFGGWVAWPGYDAVNLGRIKILKGAGLVSMGQGAIAGAVELESLQERDHIEASLSYGNENSINAKASLSQKGFSVSGSYARGDGFVPINKSSRGLIDRGAKYEQAGIAIRQVAPLSDKVELQANMRAFTDNRDRGFQFSDNENSGVDASIRLVDKFSDWQWSALSYVQIRDFSTRFGSVGAGRNSVNLVLDQYNVPSTGLGAKFEIRPPLNDNAQLRIGAEWRRTIGETKENFFFTGLTPARNRNAGGQSDVFGAFVEGNVNVTDALLISIGGRADHWSMNNGFRKEINIADGSIRNDEIFADRSGWAGTARAGLAYDVTYDLKFRASAYTGWRLPTLNELYRPFRVGADATAANEALRPEYVKGAELGLDYERDNFSVSGTIFTNKLDNAIANVTISNGPGNFPGVGFVSGAGVYRQRQNLKATQSNGLEMKAAYNFNNVSLSANYAYVDAEIEAVGQSAALDGLRPAQVPKHFANAQMEYDGNKIGASINIKYLGNQFDDDQNLDLLKDALSVDAAIKINLSNNLRLEFSGENLFNKEIQAAYLGGGVFEIATPRSYWMTIRLGGIKYDK</sequence>
<dbReference type="InterPro" id="IPR039426">
    <property type="entry name" value="TonB-dep_rcpt-like"/>
</dbReference>
<dbReference type="Gene3D" id="2.170.130.10">
    <property type="entry name" value="TonB-dependent receptor, plug domain"/>
    <property type="match status" value="1"/>
</dbReference>
<dbReference type="Pfam" id="PF07715">
    <property type="entry name" value="Plug"/>
    <property type="match status" value="1"/>
</dbReference>
<dbReference type="Gene3D" id="2.40.170.20">
    <property type="entry name" value="TonB-dependent receptor, beta-barrel domain"/>
    <property type="match status" value="1"/>
</dbReference>
<dbReference type="GO" id="GO:0015344">
    <property type="term" value="F:siderophore uptake transmembrane transporter activity"/>
    <property type="evidence" value="ECO:0007669"/>
    <property type="project" value="TreeGrafter"/>
</dbReference>
<name>A0A1L3JBN2_9SPHN</name>
<keyword evidence="6 11" id="KW-0798">TonB box</keyword>
<keyword evidence="3 10" id="KW-1134">Transmembrane beta strand</keyword>
<dbReference type="PANTHER" id="PTHR30069:SF29">
    <property type="entry name" value="HEMOGLOBIN AND HEMOGLOBIN-HAPTOGLOBIN-BINDING PROTEIN 1-RELATED"/>
    <property type="match status" value="1"/>
</dbReference>
<keyword evidence="7 10" id="KW-0472">Membrane</keyword>
<protein>
    <recommendedName>
        <fullName evidence="17">TonB-dependent receptor</fullName>
    </recommendedName>
</protein>
<dbReference type="InterPro" id="IPR000531">
    <property type="entry name" value="Beta-barrel_TonB"/>
</dbReference>
<evidence type="ECO:0000256" key="9">
    <source>
        <dbReference type="ARBA" id="ARBA00023237"/>
    </source>
</evidence>
<dbReference type="SUPFAM" id="SSF56935">
    <property type="entry name" value="Porins"/>
    <property type="match status" value="1"/>
</dbReference>
<proteinExistence type="inferred from homology"/>
<evidence type="ECO:0000256" key="4">
    <source>
        <dbReference type="ARBA" id="ARBA00022692"/>
    </source>
</evidence>
<feature type="chain" id="PRO_5012317989" description="TonB-dependent receptor" evidence="12">
    <location>
        <begin position="25"/>
        <end position="693"/>
    </location>
</feature>
<dbReference type="InterPro" id="IPR012910">
    <property type="entry name" value="Plug_dom"/>
</dbReference>
<evidence type="ECO:0000256" key="11">
    <source>
        <dbReference type="RuleBase" id="RU003357"/>
    </source>
</evidence>
<keyword evidence="5 12" id="KW-0732">Signal</keyword>
<evidence type="ECO:0000256" key="2">
    <source>
        <dbReference type="ARBA" id="ARBA00022448"/>
    </source>
</evidence>
<gene>
    <name evidence="15" type="ORF">LPB140_06740</name>
</gene>
<dbReference type="OrthoDB" id="7374174at2"/>
<evidence type="ECO:0000313" key="15">
    <source>
        <dbReference type="EMBL" id="APG62530.1"/>
    </source>
</evidence>
<dbReference type="Proteomes" id="UP000242561">
    <property type="component" value="Chromosome"/>
</dbReference>
<organism evidence="15 16">
    <name type="scientific">Sphingorhabdus lutea</name>
    <dbReference type="NCBI Taxonomy" id="1913578"/>
    <lineage>
        <taxon>Bacteria</taxon>
        <taxon>Pseudomonadati</taxon>
        <taxon>Pseudomonadota</taxon>
        <taxon>Alphaproteobacteria</taxon>
        <taxon>Sphingomonadales</taxon>
        <taxon>Sphingomonadaceae</taxon>
        <taxon>Sphingorhabdus</taxon>
    </lineage>
</organism>
<evidence type="ECO:0000256" key="12">
    <source>
        <dbReference type="SAM" id="SignalP"/>
    </source>
</evidence>
<dbReference type="AlphaFoldDB" id="A0A1L3JBN2"/>
<evidence type="ECO:0000313" key="16">
    <source>
        <dbReference type="Proteomes" id="UP000242561"/>
    </source>
</evidence>
<feature type="domain" description="TonB-dependent receptor plug" evidence="14">
    <location>
        <begin position="67"/>
        <end position="159"/>
    </location>
</feature>
<feature type="domain" description="TonB-dependent receptor-like beta-barrel" evidence="13">
    <location>
        <begin position="251"/>
        <end position="657"/>
    </location>
</feature>
<comment type="subcellular location">
    <subcellularLocation>
        <location evidence="1 10">Cell outer membrane</location>
        <topology evidence="1 10">Multi-pass membrane protein</topology>
    </subcellularLocation>
</comment>
<evidence type="ECO:0000256" key="5">
    <source>
        <dbReference type="ARBA" id="ARBA00022729"/>
    </source>
</evidence>
<keyword evidence="9 10" id="KW-0998">Cell outer membrane</keyword>
<comment type="similarity">
    <text evidence="10 11">Belongs to the TonB-dependent receptor family.</text>
</comment>
<evidence type="ECO:0000256" key="1">
    <source>
        <dbReference type="ARBA" id="ARBA00004571"/>
    </source>
</evidence>
<keyword evidence="8" id="KW-0675">Receptor</keyword>
<feature type="signal peptide" evidence="12">
    <location>
        <begin position="1"/>
        <end position="24"/>
    </location>
</feature>
<keyword evidence="2 10" id="KW-0813">Transport</keyword>
<evidence type="ECO:0000256" key="7">
    <source>
        <dbReference type="ARBA" id="ARBA00023136"/>
    </source>
</evidence>
<dbReference type="RefSeq" id="WP_083550128.1">
    <property type="nucleotide sequence ID" value="NZ_CP018154.1"/>
</dbReference>
<evidence type="ECO:0000259" key="14">
    <source>
        <dbReference type="Pfam" id="PF07715"/>
    </source>
</evidence>
<evidence type="ECO:0000256" key="8">
    <source>
        <dbReference type="ARBA" id="ARBA00023170"/>
    </source>
</evidence>
<keyword evidence="4 10" id="KW-0812">Transmembrane</keyword>
<evidence type="ECO:0008006" key="17">
    <source>
        <dbReference type="Google" id="ProtNLM"/>
    </source>
</evidence>
<dbReference type="PROSITE" id="PS52016">
    <property type="entry name" value="TONB_DEPENDENT_REC_3"/>
    <property type="match status" value="1"/>
</dbReference>
<dbReference type="KEGG" id="sphl:LPB140_06740"/>
<dbReference type="InterPro" id="IPR036942">
    <property type="entry name" value="Beta-barrel_TonB_sf"/>
</dbReference>
<dbReference type="Pfam" id="PF00593">
    <property type="entry name" value="TonB_dep_Rec_b-barrel"/>
    <property type="match status" value="1"/>
</dbReference>
<evidence type="ECO:0000256" key="10">
    <source>
        <dbReference type="PROSITE-ProRule" id="PRU01360"/>
    </source>
</evidence>
<evidence type="ECO:0000259" key="13">
    <source>
        <dbReference type="Pfam" id="PF00593"/>
    </source>
</evidence>
<keyword evidence="16" id="KW-1185">Reference proteome</keyword>
<evidence type="ECO:0000256" key="6">
    <source>
        <dbReference type="ARBA" id="ARBA00023077"/>
    </source>
</evidence>
<reference evidence="15 16" key="1">
    <citation type="submission" date="2016-11" db="EMBL/GenBank/DDBJ databases">
        <title>Sphingorhabdus sp. LPB0140, isolated from marine environment.</title>
        <authorList>
            <person name="Kim E."/>
            <person name="Yi H."/>
        </authorList>
    </citation>
    <scope>NUCLEOTIDE SEQUENCE [LARGE SCALE GENOMIC DNA]</scope>
    <source>
        <strain evidence="15 16">LPB0140</strain>
    </source>
</reference>
<dbReference type="GO" id="GO:0044718">
    <property type="term" value="P:siderophore transmembrane transport"/>
    <property type="evidence" value="ECO:0007669"/>
    <property type="project" value="TreeGrafter"/>
</dbReference>
<dbReference type="STRING" id="1913578.LPB140_06740"/>
<dbReference type="GO" id="GO:0009279">
    <property type="term" value="C:cell outer membrane"/>
    <property type="evidence" value="ECO:0007669"/>
    <property type="project" value="UniProtKB-SubCell"/>
</dbReference>